<dbReference type="AlphaFoldDB" id="A0A8T0V5V4"/>
<name>A0A8T0V5V4_PANVG</name>
<evidence type="ECO:0000313" key="3">
    <source>
        <dbReference type="Proteomes" id="UP000823388"/>
    </source>
</evidence>
<evidence type="ECO:0000256" key="1">
    <source>
        <dbReference type="SAM" id="Coils"/>
    </source>
</evidence>
<comment type="caution">
    <text evidence="2">The sequence shown here is derived from an EMBL/GenBank/DDBJ whole genome shotgun (WGS) entry which is preliminary data.</text>
</comment>
<sequence>METIHAEAIADGQPSMTCVEVISKVISPTCSTSTFFKNTGIATLSSKTLSAAEYALHQQLAAEKQDVAALHDEVVDLKKRSETAKQALAITQQLFEKLNKQEEENNLILKRILMVAAAGTPSQP</sequence>
<dbReference type="Proteomes" id="UP000823388">
    <property type="component" value="Chromosome 3K"/>
</dbReference>
<proteinExistence type="predicted"/>
<keyword evidence="3" id="KW-1185">Reference proteome</keyword>
<protein>
    <submittedName>
        <fullName evidence="2">Uncharacterized protein</fullName>
    </submittedName>
</protein>
<dbReference type="EMBL" id="CM029041">
    <property type="protein sequence ID" value="KAG2629908.1"/>
    <property type="molecule type" value="Genomic_DNA"/>
</dbReference>
<evidence type="ECO:0000313" key="2">
    <source>
        <dbReference type="EMBL" id="KAG2629908.1"/>
    </source>
</evidence>
<gene>
    <name evidence="2" type="ORF">PVAP13_3KG511102</name>
</gene>
<organism evidence="2 3">
    <name type="scientific">Panicum virgatum</name>
    <name type="common">Blackwell switchgrass</name>
    <dbReference type="NCBI Taxonomy" id="38727"/>
    <lineage>
        <taxon>Eukaryota</taxon>
        <taxon>Viridiplantae</taxon>
        <taxon>Streptophyta</taxon>
        <taxon>Embryophyta</taxon>
        <taxon>Tracheophyta</taxon>
        <taxon>Spermatophyta</taxon>
        <taxon>Magnoliopsida</taxon>
        <taxon>Liliopsida</taxon>
        <taxon>Poales</taxon>
        <taxon>Poaceae</taxon>
        <taxon>PACMAD clade</taxon>
        <taxon>Panicoideae</taxon>
        <taxon>Panicodae</taxon>
        <taxon>Paniceae</taxon>
        <taxon>Panicinae</taxon>
        <taxon>Panicum</taxon>
        <taxon>Panicum sect. Hiantes</taxon>
    </lineage>
</organism>
<accession>A0A8T0V5V4</accession>
<reference evidence="2" key="1">
    <citation type="submission" date="2020-05" db="EMBL/GenBank/DDBJ databases">
        <title>WGS assembly of Panicum virgatum.</title>
        <authorList>
            <person name="Lovell J.T."/>
            <person name="Jenkins J."/>
            <person name="Shu S."/>
            <person name="Juenger T.E."/>
            <person name="Schmutz J."/>
        </authorList>
    </citation>
    <scope>NUCLEOTIDE SEQUENCE</scope>
    <source>
        <strain evidence="2">AP13</strain>
    </source>
</reference>
<keyword evidence="1" id="KW-0175">Coiled coil</keyword>
<feature type="coiled-coil region" evidence="1">
    <location>
        <begin position="60"/>
        <end position="104"/>
    </location>
</feature>